<dbReference type="FunFam" id="1.10.287.130:FF:000049">
    <property type="entry name" value="C4-dicarboxylate transport sensor protein DctB"/>
    <property type="match status" value="1"/>
</dbReference>
<dbReference type="InterPro" id="IPR004358">
    <property type="entry name" value="Sig_transdc_His_kin-like_C"/>
</dbReference>
<dbReference type="PANTHER" id="PTHR43065">
    <property type="entry name" value="SENSOR HISTIDINE KINASE"/>
    <property type="match status" value="1"/>
</dbReference>
<dbReference type="AlphaFoldDB" id="A0A7C9TNI0"/>
<gene>
    <name evidence="19" type="ORF">G3A44_19010</name>
</gene>
<evidence type="ECO:0000313" key="19">
    <source>
        <dbReference type="EMBL" id="NDY93287.1"/>
    </source>
</evidence>
<dbReference type="InterPro" id="IPR036097">
    <property type="entry name" value="HisK_dim/P_sf"/>
</dbReference>
<dbReference type="InterPro" id="IPR003661">
    <property type="entry name" value="HisK_dim/P_dom"/>
</dbReference>
<evidence type="ECO:0000259" key="18">
    <source>
        <dbReference type="PROSITE" id="PS50109"/>
    </source>
</evidence>
<comment type="subcellular location">
    <subcellularLocation>
        <location evidence="2">Cell inner membrane</location>
        <topology evidence="2">Multi-pass membrane protein</topology>
    </subcellularLocation>
</comment>
<keyword evidence="5" id="KW-0997">Cell inner membrane</keyword>
<evidence type="ECO:0000256" key="13">
    <source>
        <dbReference type="ARBA" id="ARBA00023012"/>
    </source>
</evidence>
<dbReference type="PANTHER" id="PTHR43065:SF46">
    <property type="entry name" value="C4-DICARBOXYLATE TRANSPORT SENSOR PROTEIN DCTB"/>
    <property type="match status" value="1"/>
</dbReference>
<evidence type="ECO:0000256" key="14">
    <source>
        <dbReference type="ARBA" id="ARBA00023136"/>
    </source>
</evidence>
<sequence>MSQVPAAPAPAPTAAPADDAPSLSFRPLGWRPVLRLLPWLLGVALAGWAGYQLSLERGTQRLRDESVHRLDLFASAVDGVIKRLEPLPATVGLHPQVPALLAQGPGRGPSPALTESVNEHLRKLNAHLGSLALYVLDERGIVRATSNSAAPGTPPGPPRAPDDSRLGEDLSFRPYYLDALAGRVGRHFAIGLGGEPGYFVSHPIRVGARVVGVAAIKISLDPVEPTWDLLGAPGLLADANEVVILSSQPEWRYTALTELAPETRVEQQLTRLYGGQRIGRFPLDVRLQVEGDGQVLKGMLPGGLVAQPRAGAAGQYGMLALGRNLDGMDWRLMLFADLVPVRHQALLTGMLTAVAAAFFALLALLMRQRQRILKQKLEAKRWLETANAELEHKVARRTRALTETNVRLRREVAERVQAEATLRAAQDELVHAAKMALLGRLATGITHELNQPLGAIRTLSGNAQEFLRRGQSGAAESNLGLIARLADQMGDLIQPLKAFARKAEVRPQPTDVAQALANALFLVGQRLRAEKVQVHDQVPRASLYAWCDPNRLEQVLANLLGNALDAMARTPERQLRLSAGVHTLPEEGDPVAQALARAEAHFDGLTDPHTQAPAPRREVWVEVRDNGSGFTPEQAERLFEPFFTTKSEAGGLGLGLAICRDIVESFGGHLRAQALPEGGAAFTVFLPASAPDATDPPPRLRLGGRMPAAAAAPQPDPQTATTSPP</sequence>
<feature type="region of interest" description="Disordered" evidence="16">
    <location>
        <begin position="690"/>
        <end position="725"/>
    </location>
</feature>
<accession>A0A7C9TNI0</accession>
<keyword evidence="7" id="KW-0808">Transferase</keyword>
<keyword evidence="10 19" id="KW-0418">Kinase</keyword>
<keyword evidence="14 17" id="KW-0472">Membrane</keyword>
<feature type="region of interest" description="Disordered" evidence="16">
    <location>
        <begin position="1"/>
        <end position="21"/>
    </location>
</feature>
<evidence type="ECO:0000256" key="11">
    <source>
        <dbReference type="ARBA" id="ARBA00022840"/>
    </source>
</evidence>
<dbReference type="GO" id="GO:0005524">
    <property type="term" value="F:ATP binding"/>
    <property type="evidence" value="ECO:0007669"/>
    <property type="project" value="UniProtKB-KW"/>
</dbReference>
<protein>
    <recommendedName>
        <fullName evidence="15">C4-dicarboxylate transport sensor protein DctB</fullName>
        <ecNumber evidence="3">2.7.13.3</ecNumber>
    </recommendedName>
</protein>
<keyword evidence="13" id="KW-0902">Two-component regulatory system</keyword>
<dbReference type="Gene3D" id="1.10.287.130">
    <property type="match status" value="1"/>
</dbReference>
<comment type="caution">
    <text evidence="19">The sequence shown here is derived from an EMBL/GenBank/DDBJ whole genome shotgun (WGS) entry which is preliminary data.</text>
</comment>
<keyword evidence="8 17" id="KW-0812">Transmembrane</keyword>
<comment type="catalytic activity">
    <reaction evidence="1">
        <text>ATP + protein L-histidine = ADP + protein N-phospho-L-histidine.</text>
        <dbReference type="EC" id="2.7.13.3"/>
    </reaction>
</comment>
<evidence type="ECO:0000256" key="15">
    <source>
        <dbReference type="ARBA" id="ARBA00073143"/>
    </source>
</evidence>
<dbReference type="Gene3D" id="3.30.565.10">
    <property type="entry name" value="Histidine kinase-like ATPase, C-terminal domain"/>
    <property type="match status" value="1"/>
</dbReference>
<evidence type="ECO:0000256" key="1">
    <source>
        <dbReference type="ARBA" id="ARBA00000085"/>
    </source>
</evidence>
<reference evidence="19 20" key="1">
    <citation type="submission" date="2020-02" db="EMBL/GenBank/DDBJ databases">
        <title>Ideonella bacterium strain TBM-1.</title>
        <authorList>
            <person name="Chen W.-M."/>
        </authorList>
    </citation>
    <scope>NUCLEOTIDE SEQUENCE [LARGE SCALE GENOMIC DNA]</scope>
    <source>
        <strain evidence="19 20">TBM-1</strain>
    </source>
</reference>
<name>A0A7C9TNI0_9BURK</name>
<dbReference type="Pfam" id="PF02518">
    <property type="entry name" value="HATPase_c"/>
    <property type="match status" value="1"/>
</dbReference>
<dbReference type="InterPro" id="IPR017055">
    <property type="entry name" value="Sig_transdc_His_kinase_DctB"/>
</dbReference>
<proteinExistence type="predicted"/>
<evidence type="ECO:0000256" key="6">
    <source>
        <dbReference type="ARBA" id="ARBA00022553"/>
    </source>
</evidence>
<feature type="compositionally biased region" description="Low complexity" evidence="16">
    <location>
        <begin position="700"/>
        <end position="725"/>
    </location>
</feature>
<keyword evidence="4" id="KW-1003">Cell membrane</keyword>
<dbReference type="InterPro" id="IPR029151">
    <property type="entry name" value="Sensor-like_sf"/>
</dbReference>
<evidence type="ECO:0000256" key="17">
    <source>
        <dbReference type="SAM" id="Phobius"/>
    </source>
</evidence>
<evidence type="ECO:0000256" key="2">
    <source>
        <dbReference type="ARBA" id="ARBA00004429"/>
    </source>
</evidence>
<dbReference type="Proteomes" id="UP000484255">
    <property type="component" value="Unassembled WGS sequence"/>
</dbReference>
<dbReference type="EC" id="2.7.13.3" evidence="3"/>
<dbReference type="EMBL" id="JAAGOH010000032">
    <property type="protein sequence ID" value="NDY93287.1"/>
    <property type="molecule type" value="Genomic_DNA"/>
</dbReference>
<evidence type="ECO:0000313" key="20">
    <source>
        <dbReference type="Proteomes" id="UP000484255"/>
    </source>
</evidence>
<dbReference type="PRINTS" id="PR00344">
    <property type="entry name" value="BCTRLSENSOR"/>
</dbReference>
<evidence type="ECO:0000256" key="3">
    <source>
        <dbReference type="ARBA" id="ARBA00012438"/>
    </source>
</evidence>
<dbReference type="GO" id="GO:0000155">
    <property type="term" value="F:phosphorelay sensor kinase activity"/>
    <property type="evidence" value="ECO:0007669"/>
    <property type="project" value="InterPro"/>
</dbReference>
<dbReference type="Gene3D" id="3.30.450.20">
    <property type="entry name" value="PAS domain"/>
    <property type="match status" value="2"/>
</dbReference>
<dbReference type="InterPro" id="IPR003594">
    <property type="entry name" value="HATPase_dom"/>
</dbReference>
<dbReference type="SMART" id="SM00387">
    <property type="entry name" value="HATPase_c"/>
    <property type="match status" value="1"/>
</dbReference>
<keyword evidence="9" id="KW-0547">Nucleotide-binding</keyword>
<dbReference type="SUPFAM" id="SSF47384">
    <property type="entry name" value="Homodimeric domain of signal transducing histidine kinase"/>
    <property type="match status" value="1"/>
</dbReference>
<keyword evidence="20" id="KW-1185">Reference proteome</keyword>
<evidence type="ECO:0000256" key="16">
    <source>
        <dbReference type="SAM" id="MobiDB-lite"/>
    </source>
</evidence>
<evidence type="ECO:0000256" key="12">
    <source>
        <dbReference type="ARBA" id="ARBA00022989"/>
    </source>
</evidence>
<evidence type="ECO:0000256" key="9">
    <source>
        <dbReference type="ARBA" id="ARBA00022741"/>
    </source>
</evidence>
<evidence type="ECO:0000256" key="4">
    <source>
        <dbReference type="ARBA" id="ARBA00022475"/>
    </source>
</evidence>
<feature type="region of interest" description="Disordered" evidence="16">
    <location>
        <begin position="145"/>
        <end position="165"/>
    </location>
</feature>
<dbReference type="InterPro" id="IPR005467">
    <property type="entry name" value="His_kinase_dom"/>
</dbReference>
<dbReference type="SMART" id="SM00388">
    <property type="entry name" value="HisKA"/>
    <property type="match status" value="1"/>
</dbReference>
<evidence type="ECO:0000256" key="8">
    <source>
        <dbReference type="ARBA" id="ARBA00022692"/>
    </source>
</evidence>
<dbReference type="InterPro" id="IPR036890">
    <property type="entry name" value="HATPase_C_sf"/>
</dbReference>
<dbReference type="PROSITE" id="PS50109">
    <property type="entry name" value="HIS_KIN"/>
    <property type="match status" value="1"/>
</dbReference>
<dbReference type="CDD" id="cd00082">
    <property type="entry name" value="HisKA"/>
    <property type="match status" value="1"/>
</dbReference>
<keyword evidence="11" id="KW-0067">ATP-binding</keyword>
<dbReference type="RefSeq" id="WP_163459335.1">
    <property type="nucleotide sequence ID" value="NZ_JAAGOH010000032.1"/>
</dbReference>
<keyword evidence="6" id="KW-0597">Phosphoprotein</keyword>
<dbReference type="GO" id="GO:0005886">
    <property type="term" value="C:plasma membrane"/>
    <property type="evidence" value="ECO:0007669"/>
    <property type="project" value="UniProtKB-SubCell"/>
</dbReference>
<evidence type="ECO:0000256" key="5">
    <source>
        <dbReference type="ARBA" id="ARBA00022519"/>
    </source>
</evidence>
<dbReference type="PIRSF" id="PIRSF036431">
    <property type="entry name" value="STHK_DctB"/>
    <property type="match status" value="1"/>
</dbReference>
<dbReference type="SUPFAM" id="SSF55874">
    <property type="entry name" value="ATPase domain of HSP90 chaperone/DNA topoisomerase II/histidine kinase"/>
    <property type="match status" value="1"/>
</dbReference>
<keyword evidence="12 17" id="KW-1133">Transmembrane helix</keyword>
<feature type="transmembrane region" description="Helical" evidence="17">
    <location>
        <begin position="345"/>
        <end position="366"/>
    </location>
</feature>
<evidence type="ECO:0000256" key="10">
    <source>
        <dbReference type="ARBA" id="ARBA00022777"/>
    </source>
</evidence>
<organism evidence="19 20">
    <name type="scientific">Ideonella livida</name>
    <dbReference type="NCBI Taxonomy" id="2707176"/>
    <lineage>
        <taxon>Bacteria</taxon>
        <taxon>Pseudomonadati</taxon>
        <taxon>Pseudomonadota</taxon>
        <taxon>Betaproteobacteria</taxon>
        <taxon>Burkholderiales</taxon>
        <taxon>Sphaerotilaceae</taxon>
        <taxon>Ideonella</taxon>
    </lineage>
</organism>
<evidence type="ECO:0000256" key="7">
    <source>
        <dbReference type="ARBA" id="ARBA00022679"/>
    </source>
</evidence>
<feature type="domain" description="Histidine kinase" evidence="18">
    <location>
        <begin position="444"/>
        <end position="690"/>
    </location>
</feature>
<dbReference type="SUPFAM" id="SSF103190">
    <property type="entry name" value="Sensory domain-like"/>
    <property type="match status" value="1"/>
</dbReference>